<dbReference type="NCBIfam" id="NF033527">
    <property type="entry name" value="transpos_Tn3"/>
    <property type="match status" value="1"/>
</dbReference>
<dbReference type="InterPro" id="IPR047653">
    <property type="entry name" value="Tn3-like_transpos"/>
</dbReference>
<keyword evidence="3" id="KW-0238">DNA-binding</keyword>
<organism evidence="8 9">
    <name type="scientific">Desulfobacter hydrogenophilus</name>
    <dbReference type="NCBI Taxonomy" id="2291"/>
    <lineage>
        <taxon>Bacteria</taxon>
        <taxon>Pseudomonadati</taxon>
        <taxon>Thermodesulfobacteriota</taxon>
        <taxon>Desulfobacteria</taxon>
        <taxon>Desulfobacterales</taxon>
        <taxon>Desulfobacteraceae</taxon>
        <taxon>Desulfobacter</taxon>
    </lineage>
</organism>
<protein>
    <submittedName>
        <fullName evidence="8">Tn3 family transposase</fullName>
    </submittedName>
</protein>
<dbReference type="InterPro" id="IPR025296">
    <property type="entry name" value="DUF4158"/>
</dbReference>
<evidence type="ECO:0000313" key="7">
    <source>
        <dbReference type="EMBL" id="QBH11698.1"/>
    </source>
</evidence>
<evidence type="ECO:0000256" key="3">
    <source>
        <dbReference type="ARBA" id="ARBA00023125"/>
    </source>
</evidence>
<proteinExistence type="inferred from homology"/>
<keyword evidence="2" id="KW-0815">Transposition</keyword>
<feature type="domain" description="DUF4158" evidence="6">
    <location>
        <begin position="7"/>
        <end position="169"/>
    </location>
</feature>
<dbReference type="RefSeq" id="WP_111954634.1">
    <property type="nucleotide sequence ID" value="NZ_CP036313.1"/>
</dbReference>
<evidence type="ECO:0000313" key="8">
    <source>
        <dbReference type="EMBL" id="RAM02911.1"/>
    </source>
</evidence>
<evidence type="ECO:0000256" key="2">
    <source>
        <dbReference type="ARBA" id="ARBA00022578"/>
    </source>
</evidence>
<accession>A0A328FE34</accession>
<dbReference type="GO" id="GO:0004803">
    <property type="term" value="F:transposase activity"/>
    <property type="evidence" value="ECO:0007669"/>
    <property type="project" value="InterPro"/>
</dbReference>
<evidence type="ECO:0000259" key="5">
    <source>
        <dbReference type="Pfam" id="PF01526"/>
    </source>
</evidence>
<dbReference type="InterPro" id="IPR002513">
    <property type="entry name" value="Tn3_Tnp_DDE_dom"/>
</dbReference>
<dbReference type="Pfam" id="PF13700">
    <property type="entry name" value="DUF4158"/>
    <property type="match status" value="1"/>
</dbReference>
<dbReference type="Proteomes" id="UP000293902">
    <property type="component" value="Chromosome"/>
</dbReference>
<comment type="similarity">
    <text evidence="1">Belongs to the transposase 7 family.</text>
</comment>
<dbReference type="Proteomes" id="UP000248798">
    <property type="component" value="Unassembled WGS sequence"/>
</dbReference>
<dbReference type="AlphaFoldDB" id="A0A328FE34"/>
<evidence type="ECO:0000256" key="1">
    <source>
        <dbReference type="ARBA" id="ARBA00009402"/>
    </source>
</evidence>
<dbReference type="GO" id="GO:0003677">
    <property type="term" value="F:DNA binding"/>
    <property type="evidence" value="ECO:0007669"/>
    <property type="project" value="UniProtKB-KW"/>
</dbReference>
<dbReference type="Pfam" id="PF01526">
    <property type="entry name" value="DDE_Tnp_Tn3"/>
    <property type="match status" value="1"/>
</dbReference>
<dbReference type="EMBL" id="QLNI01000009">
    <property type="protein sequence ID" value="RAM02911.1"/>
    <property type="molecule type" value="Genomic_DNA"/>
</dbReference>
<feature type="domain" description="Tn3 transposase DDE" evidence="5">
    <location>
        <begin position="611"/>
        <end position="1004"/>
    </location>
</feature>
<evidence type="ECO:0000259" key="6">
    <source>
        <dbReference type="Pfam" id="PF13700"/>
    </source>
</evidence>
<dbReference type="EMBL" id="CP036313">
    <property type="protein sequence ID" value="QBH11698.1"/>
    <property type="molecule type" value="Genomic_DNA"/>
</dbReference>
<sequence length="1025" mass="119380">MATHLKILNQNDIKEFDFPPQFSGEERKRFFYLPNWAEELVNSFKTPTNQVGFALQFGYFKASNKFFVARKFHQKDIEFIAKCLGCQLNELDFDSYTTRSFLRHQELILANTGFRKYDNSGRKFLQKEAQKLCYRQMKPRLMFMSLVDFLKSQKMEIPNYHTFSEIITDALRNFEKTLIEDIDKHLSTEEKCLLDDLLEFGEEYIDGDKQDSKIKRYKVTLLKKSHQSTKPSKIKSNIKYLQYLEGLFKELEPIISTLNLSSELIQYYAQVVIKSRGFQMSRRESRRYLLLISFVSYQYYRLNDVLIDALLQSVQSTINTTDRNHKEIFYNQRKERHQKLHVFSQRVTSHLTAIEQAQTILHDKNLSADEKVESLQALFSEKFEQDSVEIQNQVNQLGAEAKQITKNIDFYDLLESKSLKLQNRASEIVKHIQFDEQTSNKTLLQAIEYYKKKDGNVGKDPPVDFLDVKEQKVLISSDGKFRVSLYKVLLFSEIANGIRSGALNLKFSYKYRAFDDYLISQDVWEANKQYLLEKAGLEGVQDFAALEDKLKKALQEQFRETNQNIINGKNEYATIQKDGSLKIKTPKLEKDITSEIVSDFFPKNRVIPLLEVLSTVNKISQFTDCFEYWQQKHGREKPDNKVFFAGITGYGCNLGITKTSQISRNINPSELENTTSWYFNHENIIRANDKILSLLDRLQLPKLFKRNQAITHTSSYGQKFSIGVDSLNASYSYKYFGKGKGVSVYSFIDECHRLFYSTVINSAEREAAYVIDGFMHNDVVQSDIHSTDTHGYSEMIFGVTHLLGISFAPRIKSFKKQQLYSFESPSILKDLGYHVLPKGTIDLKIIAEQWDQILRFIATIKLKETSASQLFRRLSSYSKQHPLYRALKQFGRIIKTLFLLRYIDDVELRQMIEKMLNKLESSNKFGKAVFHGNNQEFQLSTKEEQLIADGCKRLIENAIICWNYMYLSKKINDASSDAKKDTMTKTIKNGSVITWQHINLQGEYDFSEENLKNPIEFELPELLDL</sequence>
<evidence type="ECO:0000256" key="4">
    <source>
        <dbReference type="ARBA" id="ARBA00023172"/>
    </source>
</evidence>
<evidence type="ECO:0000313" key="10">
    <source>
        <dbReference type="Proteomes" id="UP000293902"/>
    </source>
</evidence>
<keyword evidence="10" id="KW-1185">Reference proteome</keyword>
<dbReference type="OrthoDB" id="5292689at2"/>
<evidence type="ECO:0000313" key="9">
    <source>
        <dbReference type="Proteomes" id="UP000248798"/>
    </source>
</evidence>
<keyword evidence="4" id="KW-0233">DNA recombination</keyword>
<reference evidence="7 10" key="2">
    <citation type="submission" date="2019-02" db="EMBL/GenBank/DDBJ databases">
        <title>Complete genome sequence of Desulfobacter hydrogenophilus AcRS1.</title>
        <authorList>
            <person name="Marietou A."/>
            <person name="Lund M.B."/>
            <person name="Marshall I.P.G."/>
            <person name="Schreiber L."/>
            <person name="Jorgensen B."/>
        </authorList>
    </citation>
    <scope>NUCLEOTIDE SEQUENCE [LARGE SCALE GENOMIC DNA]</scope>
    <source>
        <strain evidence="7 10">AcRS1</strain>
    </source>
</reference>
<reference evidence="8 9" key="1">
    <citation type="submission" date="2018-06" db="EMBL/GenBank/DDBJ databases">
        <title>Complete Genome Sequence of Desulfobacter hydrogenophilus (DSM3380).</title>
        <authorList>
            <person name="Marietou A."/>
            <person name="Schreiber L."/>
            <person name="Marshall I."/>
            <person name="Jorgensen B."/>
        </authorList>
    </citation>
    <scope>NUCLEOTIDE SEQUENCE [LARGE SCALE GENOMIC DNA]</scope>
    <source>
        <strain evidence="8 9">DSM 3380</strain>
    </source>
</reference>
<dbReference type="GO" id="GO:0006313">
    <property type="term" value="P:DNA transposition"/>
    <property type="evidence" value="ECO:0007669"/>
    <property type="project" value="InterPro"/>
</dbReference>
<gene>
    <name evidence="8" type="ORF">DO021_05780</name>
    <name evidence="7" type="ORF">EYB58_01410</name>
</gene>
<name>A0A328FE34_9BACT</name>